<dbReference type="RefSeq" id="WP_380127717.1">
    <property type="nucleotide sequence ID" value="NZ_JBHSIU010000111.1"/>
</dbReference>
<evidence type="ECO:0000313" key="3">
    <source>
        <dbReference type="Proteomes" id="UP001595912"/>
    </source>
</evidence>
<evidence type="ECO:0000313" key="2">
    <source>
        <dbReference type="EMBL" id="MFC5007066.1"/>
    </source>
</evidence>
<feature type="region of interest" description="Disordered" evidence="1">
    <location>
        <begin position="342"/>
        <end position="372"/>
    </location>
</feature>
<dbReference type="InterPro" id="IPR025447">
    <property type="entry name" value="DUF4192"/>
</dbReference>
<organism evidence="2 3">
    <name type="scientific">Dactylosporangium cerinum</name>
    <dbReference type="NCBI Taxonomy" id="1434730"/>
    <lineage>
        <taxon>Bacteria</taxon>
        <taxon>Bacillati</taxon>
        <taxon>Actinomycetota</taxon>
        <taxon>Actinomycetes</taxon>
        <taxon>Micromonosporales</taxon>
        <taxon>Micromonosporaceae</taxon>
        <taxon>Dactylosporangium</taxon>
    </lineage>
</organism>
<feature type="compositionally biased region" description="Basic and acidic residues" evidence="1">
    <location>
        <begin position="353"/>
        <end position="366"/>
    </location>
</feature>
<evidence type="ECO:0000256" key="1">
    <source>
        <dbReference type="SAM" id="MobiDB-lite"/>
    </source>
</evidence>
<dbReference type="EMBL" id="JBHSIU010000111">
    <property type="protein sequence ID" value="MFC5007066.1"/>
    <property type="molecule type" value="Genomic_DNA"/>
</dbReference>
<comment type="caution">
    <text evidence="2">The sequence shown here is derived from an EMBL/GenBank/DDBJ whole genome shotgun (WGS) entry which is preliminary data.</text>
</comment>
<reference evidence="3" key="1">
    <citation type="journal article" date="2019" name="Int. J. Syst. Evol. Microbiol.">
        <title>The Global Catalogue of Microorganisms (GCM) 10K type strain sequencing project: providing services to taxonomists for standard genome sequencing and annotation.</title>
        <authorList>
            <consortium name="The Broad Institute Genomics Platform"/>
            <consortium name="The Broad Institute Genome Sequencing Center for Infectious Disease"/>
            <person name="Wu L."/>
            <person name="Ma J."/>
        </authorList>
    </citation>
    <scope>NUCLEOTIDE SEQUENCE [LARGE SCALE GENOMIC DNA]</scope>
    <source>
        <strain evidence="3">CGMCC 4.7152</strain>
    </source>
</reference>
<feature type="compositionally biased region" description="Low complexity" evidence="1">
    <location>
        <begin position="342"/>
        <end position="352"/>
    </location>
</feature>
<protein>
    <submittedName>
        <fullName evidence="2">DUF4192 domain-containing protein</fullName>
    </submittedName>
</protein>
<dbReference type="Proteomes" id="UP001595912">
    <property type="component" value="Unassembled WGS sequence"/>
</dbReference>
<dbReference type="Pfam" id="PF13830">
    <property type="entry name" value="DUF4192"/>
    <property type="match status" value="1"/>
</dbReference>
<accession>A0ABV9WIC3</accession>
<name>A0ABV9WIC3_9ACTN</name>
<proteinExistence type="predicted"/>
<gene>
    <name evidence="2" type="ORF">ACFPIJ_55830</name>
</gene>
<keyword evidence="3" id="KW-1185">Reference proteome</keyword>
<sequence>MTTPNKAKIVLRSEIDVVAAIPFLIGFTPINSLVVLGLTGKRVALAVRVDLPAAEQLPQAAVESVDGIAGRIATDAETALLVGFGEHDRVAPIMDAALAALQVRLVPVRQALRLTGDRIFCHLDDGCMPLTGVPFDPDASTAPATAVLEGLVALADRDALVQQLASVQGQHRQAMDDATGRAITRLRRRISATHRAAAPTAHDTAGHVESSIIHLGAAAVQEALTLAAAGQQLPDTHAAWITVLLAILPVRDYAWEHTDDSDSHLQLWTDLTRRARTDLVAGPACLLAYSAMLRGNGALADIAVHRALDSNPRYSMARILLQAVRSGTPPHVFRDAVTSATAATAGDSAGSDPDQRDEAINTHDADGDVCTD</sequence>